<dbReference type="SUPFAM" id="SSF52096">
    <property type="entry name" value="ClpP/crotonase"/>
    <property type="match status" value="1"/>
</dbReference>
<sequence>MDQPVGRYDAIQYEIRGQVAVLTLNRPERLNAISAGLRSDVHAAVERARADDDIRALVITGAGRGFCSGADLMGGADRAAAGMPPGPPPPTNQTERLDEMSWVGRWAKLFYTFDKPLIGAINGVAAGAGMSMALACDVRIGSENARFKTVFVERNLSPDSGMSFFLPRIVGYAHAADLIFTSRAVDAEEAHRIGLLNRIVPEGRLVDEAVAYAEEMAQWPPLAIRSAKRVLQYSMEKEIDDALRYEHVGLGFARKAVNDAKESRASFLEKRKGVYTGT</sequence>
<comment type="similarity">
    <text evidence="1 2">Belongs to the enoyl-CoA hydratase/isomerase family.</text>
</comment>
<keyword evidence="4" id="KW-1185">Reference proteome</keyword>
<dbReference type="InterPro" id="IPR001753">
    <property type="entry name" value="Enoyl-CoA_hydra/iso"/>
</dbReference>
<protein>
    <submittedName>
        <fullName evidence="3">Enoyl-CoA hydratase/isomerase family protein</fullName>
    </submittedName>
</protein>
<evidence type="ECO:0000256" key="1">
    <source>
        <dbReference type="ARBA" id="ARBA00005254"/>
    </source>
</evidence>
<dbReference type="RefSeq" id="WP_377282480.1">
    <property type="nucleotide sequence ID" value="NZ_JBHRSI010000007.1"/>
</dbReference>
<name>A0ABW4MZE3_9CAUL</name>
<dbReference type="Proteomes" id="UP001597237">
    <property type="component" value="Unassembled WGS sequence"/>
</dbReference>
<dbReference type="InterPro" id="IPR018376">
    <property type="entry name" value="Enoyl-CoA_hyd/isom_CS"/>
</dbReference>
<evidence type="ECO:0000256" key="2">
    <source>
        <dbReference type="RuleBase" id="RU003707"/>
    </source>
</evidence>
<organism evidence="3 4">
    <name type="scientific">Phenylobacterium terrae</name>
    <dbReference type="NCBI Taxonomy" id="2665495"/>
    <lineage>
        <taxon>Bacteria</taxon>
        <taxon>Pseudomonadati</taxon>
        <taxon>Pseudomonadota</taxon>
        <taxon>Alphaproteobacteria</taxon>
        <taxon>Caulobacterales</taxon>
        <taxon>Caulobacteraceae</taxon>
        <taxon>Phenylobacterium</taxon>
    </lineage>
</organism>
<accession>A0ABW4MZE3</accession>
<dbReference type="Pfam" id="PF00378">
    <property type="entry name" value="ECH_1"/>
    <property type="match status" value="1"/>
</dbReference>
<comment type="caution">
    <text evidence="3">The sequence shown here is derived from an EMBL/GenBank/DDBJ whole genome shotgun (WGS) entry which is preliminary data.</text>
</comment>
<reference evidence="4" key="1">
    <citation type="journal article" date="2019" name="Int. J. Syst. Evol. Microbiol.">
        <title>The Global Catalogue of Microorganisms (GCM) 10K type strain sequencing project: providing services to taxonomists for standard genome sequencing and annotation.</title>
        <authorList>
            <consortium name="The Broad Institute Genomics Platform"/>
            <consortium name="The Broad Institute Genome Sequencing Center for Infectious Disease"/>
            <person name="Wu L."/>
            <person name="Ma J."/>
        </authorList>
    </citation>
    <scope>NUCLEOTIDE SEQUENCE [LARGE SCALE GENOMIC DNA]</scope>
    <source>
        <strain evidence="4">DFY28</strain>
    </source>
</reference>
<dbReference type="PANTHER" id="PTHR43802:SF1">
    <property type="entry name" value="IP11341P-RELATED"/>
    <property type="match status" value="1"/>
</dbReference>
<proteinExistence type="inferred from homology"/>
<gene>
    <name evidence="3" type="ORF">ACFSC0_06285</name>
</gene>
<evidence type="ECO:0000313" key="4">
    <source>
        <dbReference type="Proteomes" id="UP001597237"/>
    </source>
</evidence>
<dbReference type="CDD" id="cd06558">
    <property type="entry name" value="crotonase-like"/>
    <property type="match status" value="1"/>
</dbReference>
<dbReference type="PANTHER" id="PTHR43802">
    <property type="entry name" value="ENOYL-COA HYDRATASE"/>
    <property type="match status" value="1"/>
</dbReference>
<dbReference type="Gene3D" id="3.90.226.10">
    <property type="entry name" value="2-enoyl-CoA Hydratase, Chain A, domain 1"/>
    <property type="match status" value="1"/>
</dbReference>
<dbReference type="EMBL" id="JBHUEY010000001">
    <property type="protein sequence ID" value="MFD1782996.1"/>
    <property type="molecule type" value="Genomic_DNA"/>
</dbReference>
<dbReference type="PROSITE" id="PS00166">
    <property type="entry name" value="ENOYL_COA_HYDRATASE"/>
    <property type="match status" value="1"/>
</dbReference>
<dbReference type="InterPro" id="IPR029045">
    <property type="entry name" value="ClpP/crotonase-like_dom_sf"/>
</dbReference>
<evidence type="ECO:0000313" key="3">
    <source>
        <dbReference type="EMBL" id="MFD1782996.1"/>
    </source>
</evidence>